<feature type="domain" description="SPX" evidence="2">
    <location>
        <begin position="1"/>
        <end position="181"/>
    </location>
</feature>
<dbReference type="PANTHER" id="PTHR10783:SF46">
    <property type="entry name" value="PROTEIN ERD1 HOMOLOG 2"/>
    <property type="match status" value="1"/>
</dbReference>
<dbReference type="GO" id="GO:0005737">
    <property type="term" value="C:cytoplasm"/>
    <property type="evidence" value="ECO:0007669"/>
    <property type="project" value="TreeGrafter"/>
</dbReference>
<proteinExistence type="predicted"/>
<evidence type="ECO:0000313" key="3">
    <source>
        <dbReference type="EMBL" id="CAD9768128.1"/>
    </source>
</evidence>
<sequence length="222" mass="25764">MKFGQKLLQMRIPDWAKFYIDYQELKYILKSHLSNPEHSDGEVDEEKGPGPQADVPDLKVSKLSGMQKCGKNQPSRDLAAMSQAFFTMLEDEINVAEAFYKKQLQSIQAQLNKAKIIYHNINDNNSQQPARIKALNALAHHLIHDIQMLVSFVELNRIAVRKITKKYSKMTSQPVEKQVVREVERLRTFMKALDLYRLRDEAEQFLMKQSKFAYRNAYTAVV</sequence>
<gene>
    <name evidence="3" type="ORF">LSP00402_LOCUS12105</name>
</gene>
<dbReference type="PANTHER" id="PTHR10783">
    <property type="entry name" value="XENOTROPIC AND POLYTROPIC RETROVIRUS RECEPTOR 1-RELATED"/>
    <property type="match status" value="1"/>
</dbReference>
<dbReference type="PROSITE" id="PS51382">
    <property type="entry name" value="SPX"/>
    <property type="match status" value="1"/>
</dbReference>
<evidence type="ECO:0000256" key="1">
    <source>
        <dbReference type="SAM" id="MobiDB-lite"/>
    </source>
</evidence>
<organism evidence="3">
    <name type="scientific">Lotharella oceanica</name>
    <dbReference type="NCBI Taxonomy" id="641309"/>
    <lineage>
        <taxon>Eukaryota</taxon>
        <taxon>Sar</taxon>
        <taxon>Rhizaria</taxon>
        <taxon>Cercozoa</taxon>
        <taxon>Chlorarachniophyceae</taxon>
        <taxon>Lotharella</taxon>
    </lineage>
</organism>
<protein>
    <recommendedName>
        <fullName evidence="2">SPX domain-containing protein</fullName>
    </recommendedName>
</protein>
<evidence type="ECO:0000259" key="2">
    <source>
        <dbReference type="PROSITE" id="PS51382"/>
    </source>
</evidence>
<reference evidence="3" key="1">
    <citation type="submission" date="2021-01" db="EMBL/GenBank/DDBJ databases">
        <authorList>
            <person name="Corre E."/>
            <person name="Pelletier E."/>
            <person name="Niang G."/>
            <person name="Scheremetjew M."/>
            <person name="Finn R."/>
            <person name="Kale V."/>
            <person name="Holt S."/>
            <person name="Cochrane G."/>
            <person name="Meng A."/>
            <person name="Brown T."/>
            <person name="Cohen L."/>
        </authorList>
    </citation>
    <scope>NUCLEOTIDE SEQUENCE</scope>
    <source>
        <strain evidence="3">CCMP622</strain>
    </source>
</reference>
<dbReference type="EMBL" id="HBHP01019484">
    <property type="protein sequence ID" value="CAD9768128.1"/>
    <property type="molecule type" value="Transcribed_RNA"/>
</dbReference>
<dbReference type="AlphaFoldDB" id="A0A7S2TTK0"/>
<dbReference type="CDD" id="cd14447">
    <property type="entry name" value="SPX"/>
    <property type="match status" value="1"/>
</dbReference>
<accession>A0A7S2TTK0</accession>
<name>A0A7S2TTK0_9EUKA</name>
<feature type="region of interest" description="Disordered" evidence="1">
    <location>
        <begin position="36"/>
        <end position="55"/>
    </location>
</feature>
<dbReference type="InterPro" id="IPR004331">
    <property type="entry name" value="SPX_dom"/>
</dbReference>
<dbReference type="Pfam" id="PF03105">
    <property type="entry name" value="SPX"/>
    <property type="match status" value="1"/>
</dbReference>